<dbReference type="AlphaFoldDB" id="A0A251USU8"/>
<gene>
    <name evidence="1" type="ORF">HannXRQ_Chr05g0158891</name>
</gene>
<protein>
    <submittedName>
        <fullName evidence="1">Uncharacterized protein</fullName>
    </submittedName>
</protein>
<name>A0A251USU8_HELAN</name>
<dbReference type="InParanoid" id="A0A251USU8"/>
<sequence length="87" mass="9817">MTNANSNVHENLTRFSYHLPSMLSSHVLSSATQIKRMIQCRRCNSEASSVETQRDLKSNVPVWLLTNQRPSLSLELQASLPFMLLTG</sequence>
<organism evidence="1 2">
    <name type="scientific">Helianthus annuus</name>
    <name type="common">Common sunflower</name>
    <dbReference type="NCBI Taxonomy" id="4232"/>
    <lineage>
        <taxon>Eukaryota</taxon>
        <taxon>Viridiplantae</taxon>
        <taxon>Streptophyta</taxon>
        <taxon>Embryophyta</taxon>
        <taxon>Tracheophyta</taxon>
        <taxon>Spermatophyta</taxon>
        <taxon>Magnoliopsida</taxon>
        <taxon>eudicotyledons</taxon>
        <taxon>Gunneridae</taxon>
        <taxon>Pentapetalae</taxon>
        <taxon>asterids</taxon>
        <taxon>campanulids</taxon>
        <taxon>Asterales</taxon>
        <taxon>Asteraceae</taxon>
        <taxon>Asteroideae</taxon>
        <taxon>Heliantheae alliance</taxon>
        <taxon>Heliantheae</taxon>
        <taxon>Helianthus</taxon>
    </lineage>
</organism>
<keyword evidence="2" id="KW-1185">Reference proteome</keyword>
<accession>A0A251USU8</accession>
<reference evidence="2" key="1">
    <citation type="journal article" date="2017" name="Nature">
        <title>The sunflower genome provides insights into oil metabolism, flowering and Asterid evolution.</title>
        <authorList>
            <person name="Badouin H."/>
            <person name="Gouzy J."/>
            <person name="Grassa C.J."/>
            <person name="Murat F."/>
            <person name="Staton S.E."/>
            <person name="Cottret L."/>
            <person name="Lelandais-Briere C."/>
            <person name="Owens G.L."/>
            <person name="Carrere S."/>
            <person name="Mayjonade B."/>
            <person name="Legrand L."/>
            <person name="Gill N."/>
            <person name="Kane N.C."/>
            <person name="Bowers J.E."/>
            <person name="Hubner S."/>
            <person name="Bellec A."/>
            <person name="Berard A."/>
            <person name="Berges H."/>
            <person name="Blanchet N."/>
            <person name="Boniface M.C."/>
            <person name="Brunel D."/>
            <person name="Catrice O."/>
            <person name="Chaidir N."/>
            <person name="Claudel C."/>
            <person name="Donnadieu C."/>
            <person name="Faraut T."/>
            <person name="Fievet G."/>
            <person name="Helmstetter N."/>
            <person name="King M."/>
            <person name="Knapp S.J."/>
            <person name="Lai Z."/>
            <person name="Le Paslier M.C."/>
            <person name="Lippi Y."/>
            <person name="Lorenzon L."/>
            <person name="Mandel J.R."/>
            <person name="Marage G."/>
            <person name="Marchand G."/>
            <person name="Marquand E."/>
            <person name="Bret-Mestries E."/>
            <person name="Morien E."/>
            <person name="Nambeesan S."/>
            <person name="Nguyen T."/>
            <person name="Pegot-Espagnet P."/>
            <person name="Pouilly N."/>
            <person name="Raftis F."/>
            <person name="Sallet E."/>
            <person name="Schiex T."/>
            <person name="Thomas J."/>
            <person name="Vandecasteele C."/>
            <person name="Vares D."/>
            <person name="Vear F."/>
            <person name="Vautrin S."/>
            <person name="Crespi M."/>
            <person name="Mangin B."/>
            <person name="Burke J.M."/>
            <person name="Salse J."/>
            <person name="Munos S."/>
            <person name="Vincourt P."/>
            <person name="Rieseberg L.H."/>
            <person name="Langlade N.B."/>
        </authorList>
    </citation>
    <scope>NUCLEOTIDE SEQUENCE [LARGE SCALE GENOMIC DNA]</scope>
    <source>
        <strain evidence="2">cv. SF193</strain>
    </source>
</reference>
<proteinExistence type="predicted"/>
<evidence type="ECO:0000313" key="2">
    <source>
        <dbReference type="Proteomes" id="UP000215914"/>
    </source>
</evidence>
<dbReference type="Proteomes" id="UP000215914">
    <property type="component" value="Chromosome 5"/>
</dbReference>
<evidence type="ECO:0000313" key="1">
    <source>
        <dbReference type="EMBL" id="OTG26457.1"/>
    </source>
</evidence>
<dbReference type="EMBL" id="CM007894">
    <property type="protein sequence ID" value="OTG26457.1"/>
    <property type="molecule type" value="Genomic_DNA"/>
</dbReference>